<dbReference type="KEGG" id="gaz:Pan241w_11100"/>
<dbReference type="Gene3D" id="3.40.50.150">
    <property type="entry name" value="Vaccinia Virus protein VP39"/>
    <property type="match status" value="1"/>
</dbReference>
<dbReference type="AlphaFoldDB" id="A0A517RB02"/>
<evidence type="ECO:0000313" key="2">
    <source>
        <dbReference type="Proteomes" id="UP000317171"/>
    </source>
</evidence>
<name>A0A517RB02_9PLAN</name>
<dbReference type="EMBL" id="CP036269">
    <property type="protein sequence ID" value="QDT41051.1"/>
    <property type="molecule type" value="Genomic_DNA"/>
</dbReference>
<sequence>MRDLFEKIYSTNGWGSPESVSGTGSTLEQTRVIRQQLPKLIEKYQIKSMLDLPCGDFYWMRHVPLHLEYIGGDIVPAIVERNRRIYRKEFRRLDITQSELPKVDLVFCRDCLVHFSDVDVFAAIANIKASGSKYLLTTTFPGRENRDIQTGYWRPVNLQSGPFCFPDPVEIINEGCTEFGGEFKDKSLALFELN</sequence>
<proteinExistence type="predicted"/>
<accession>A0A517RB02</accession>
<keyword evidence="2" id="KW-1185">Reference proteome</keyword>
<protein>
    <recommendedName>
        <fullName evidence="3">Class I SAM-dependent methyltransferase</fullName>
    </recommendedName>
</protein>
<dbReference type="SUPFAM" id="SSF53335">
    <property type="entry name" value="S-adenosyl-L-methionine-dependent methyltransferases"/>
    <property type="match status" value="1"/>
</dbReference>
<gene>
    <name evidence="1" type="ORF">Pan241w_11100</name>
</gene>
<evidence type="ECO:0008006" key="3">
    <source>
        <dbReference type="Google" id="ProtNLM"/>
    </source>
</evidence>
<reference evidence="1 2" key="1">
    <citation type="submission" date="2019-02" db="EMBL/GenBank/DDBJ databases">
        <title>Deep-cultivation of Planctomycetes and their phenomic and genomic characterization uncovers novel biology.</title>
        <authorList>
            <person name="Wiegand S."/>
            <person name="Jogler M."/>
            <person name="Boedeker C."/>
            <person name="Pinto D."/>
            <person name="Vollmers J."/>
            <person name="Rivas-Marin E."/>
            <person name="Kohn T."/>
            <person name="Peeters S.H."/>
            <person name="Heuer A."/>
            <person name="Rast P."/>
            <person name="Oberbeckmann S."/>
            <person name="Bunk B."/>
            <person name="Jeske O."/>
            <person name="Meyerdierks A."/>
            <person name="Storesund J.E."/>
            <person name="Kallscheuer N."/>
            <person name="Luecker S."/>
            <person name="Lage O.M."/>
            <person name="Pohl T."/>
            <person name="Merkel B.J."/>
            <person name="Hornburger P."/>
            <person name="Mueller R.-W."/>
            <person name="Bruemmer F."/>
            <person name="Labrenz M."/>
            <person name="Spormann A.M."/>
            <person name="Op den Camp H."/>
            <person name="Overmann J."/>
            <person name="Amann R."/>
            <person name="Jetten M.S.M."/>
            <person name="Mascher T."/>
            <person name="Medema M.H."/>
            <person name="Devos D.P."/>
            <person name="Kaster A.-K."/>
            <person name="Ovreas L."/>
            <person name="Rohde M."/>
            <person name="Galperin M.Y."/>
            <person name="Jogler C."/>
        </authorList>
    </citation>
    <scope>NUCLEOTIDE SEQUENCE [LARGE SCALE GENOMIC DNA]</scope>
    <source>
        <strain evidence="1 2">Pan241w</strain>
    </source>
</reference>
<evidence type="ECO:0000313" key="1">
    <source>
        <dbReference type="EMBL" id="QDT41051.1"/>
    </source>
</evidence>
<dbReference type="InterPro" id="IPR029063">
    <property type="entry name" value="SAM-dependent_MTases_sf"/>
</dbReference>
<dbReference type="OrthoDB" id="20930at2"/>
<dbReference type="Proteomes" id="UP000317171">
    <property type="component" value="Chromosome"/>
</dbReference>
<dbReference type="RefSeq" id="WP_145212017.1">
    <property type="nucleotide sequence ID" value="NZ_CP036269.1"/>
</dbReference>
<organism evidence="1 2">
    <name type="scientific">Gimesia alba</name>
    <dbReference type="NCBI Taxonomy" id="2527973"/>
    <lineage>
        <taxon>Bacteria</taxon>
        <taxon>Pseudomonadati</taxon>
        <taxon>Planctomycetota</taxon>
        <taxon>Planctomycetia</taxon>
        <taxon>Planctomycetales</taxon>
        <taxon>Planctomycetaceae</taxon>
        <taxon>Gimesia</taxon>
    </lineage>
</organism>